<evidence type="ECO:0000313" key="5">
    <source>
        <dbReference type="Proteomes" id="UP000297318"/>
    </source>
</evidence>
<keyword evidence="5" id="KW-1185">Reference proteome</keyword>
<keyword evidence="2" id="KW-1133">Transmembrane helix</keyword>
<evidence type="ECO:0000256" key="2">
    <source>
        <dbReference type="SAM" id="Phobius"/>
    </source>
</evidence>
<evidence type="ECO:0000313" key="4">
    <source>
        <dbReference type="EMBL" id="TGO04048.1"/>
    </source>
</evidence>
<feature type="compositionally biased region" description="Basic and acidic residues" evidence="1">
    <location>
        <begin position="1"/>
        <end position="13"/>
    </location>
</feature>
<sequence>MVRRVDRPGDRPGTEQQIQAAVTSRRPPAWRSPRFGVGVVLVAASVALGSWALERAASGEEMWVARHDLAPGAVLTADDLRAVAVGWEGGAEVYLRAGDLPRDAVVTSFVGAGELVPAAALGVAADVDGRPVTVPVPAGVSLEPGVLVDLWAVPRLDDAPPSQLADGVLVLGIEEDSGMLRSGSGTVARVLVDVDAVAAVLAAQADGGSVTLVERPGS</sequence>
<dbReference type="AlphaFoldDB" id="A0A4Z1DYX4"/>
<name>A0A4Z1DYX4_9MICO</name>
<dbReference type="EMBL" id="RHPJ01000004">
    <property type="protein sequence ID" value="TGO04048.1"/>
    <property type="molecule type" value="Genomic_DNA"/>
</dbReference>
<feature type="transmembrane region" description="Helical" evidence="2">
    <location>
        <begin position="35"/>
        <end position="53"/>
    </location>
</feature>
<dbReference type="InterPro" id="IPR013974">
    <property type="entry name" value="SAF"/>
</dbReference>
<dbReference type="CDD" id="cd11614">
    <property type="entry name" value="SAF_CpaB_FlgA_like"/>
    <property type="match status" value="1"/>
</dbReference>
<proteinExistence type="predicted"/>
<organism evidence="4 5">
    <name type="scientific">Serinibacter arcticus</name>
    <dbReference type="NCBI Taxonomy" id="1655435"/>
    <lineage>
        <taxon>Bacteria</taxon>
        <taxon>Bacillati</taxon>
        <taxon>Actinomycetota</taxon>
        <taxon>Actinomycetes</taxon>
        <taxon>Micrococcales</taxon>
        <taxon>Beutenbergiaceae</taxon>
        <taxon>Serinibacter</taxon>
    </lineage>
</organism>
<evidence type="ECO:0000259" key="3">
    <source>
        <dbReference type="SMART" id="SM00858"/>
    </source>
</evidence>
<reference evidence="4 5" key="1">
    <citation type="submission" date="2018-11" db="EMBL/GenBank/DDBJ databases">
        <title>Complete genome sequencing of the Actinobacteria Serinibacter sp. K3-2.</title>
        <authorList>
            <person name="Rakitin A.L."/>
            <person name="Beletsky A.V."/>
            <person name="Mardanov A.V."/>
            <person name="Ravin N.V."/>
            <person name="Gromova A.S."/>
            <person name="Filippova S.N."/>
            <person name="Gal'Chenko V.F."/>
        </authorList>
    </citation>
    <scope>NUCLEOTIDE SEQUENCE [LARGE SCALE GENOMIC DNA]</scope>
    <source>
        <strain evidence="4 5">K3-2</strain>
    </source>
</reference>
<dbReference type="SMART" id="SM00858">
    <property type="entry name" value="SAF"/>
    <property type="match status" value="1"/>
</dbReference>
<gene>
    <name evidence="4" type="ORF">SERN_2639</name>
</gene>
<evidence type="ECO:0000256" key="1">
    <source>
        <dbReference type="SAM" id="MobiDB-lite"/>
    </source>
</evidence>
<keyword evidence="2" id="KW-0812">Transmembrane</keyword>
<feature type="region of interest" description="Disordered" evidence="1">
    <location>
        <begin position="1"/>
        <end position="25"/>
    </location>
</feature>
<dbReference type="Proteomes" id="UP000297318">
    <property type="component" value="Unassembled WGS sequence"/>
</dbReference>
<feature type="domain" description="SAF" evidence="3">
    <location>
        <begin position="60"/>
        <end position="122"/>
    </location>
</feature>
<keyword evidence="2" id="KW-0472">Membrane</keyword>
<accession>A0A4Z1DYX4</accession>
<protein>
    <recommendedName>
        <fullName evidence="3">SAF domain-containing protein</fullName>
    </recommendedName>
</protein>
<comment type="caution">
    <text evidence="4">The sequence shown here is derived from an EMBL/GenBank/DDBJ whole genome shotgun (WGS) entry which is preliminary data.</text>
</comment>